<evidence type="ECO:0000313" key="2">
    <source>
        <dbReference type="Proteomes" id="UP000829398"/>
    </source>
</evidence>
<protein>
    <submittedName>
        <fullName evidence="1">Uncharacterized protein</fullName>
    </submittedName>
</protein>
<comment type="caution">
    <text evidence="1">The sequence shown here is derived from an EMBL/GenBank/DDBJ whole genome shotgun (WGS) entry which is preliminary data.</text>
</comment>
<sequence length="509" mass="58078">MFILQWNPQARKAWRRGRRRAAEPVTATTPAAAAAYTVTTAAIAVISSQQLVLLLLFLDLRHHKRTTVFGFAILIDEIVESYVWLLHTFLSAMKQKKFMSVITDGDKAMSKAIKIVMSGCVHQLCCWHLERNTQANVKKNEFTSKFRQLMLNLMSMEEFERDWFSVVYDLGLEQNPWVEKMYAKRRKWAEAYLKGTFFAGMRTTQRHKEVQDEYDTNHTAHVLTTHLQSIKKHASEIYIRNVLKWVRTKILREATLIMLQCAKTANSNIYTLTKFQHPEQKWTVVFYNKEVAITCSCKMMELAVKVSKVMKMAAAASHFDKEVLETTKFGSLSAACTNLCLFAAKNEQSYMIALDEIQRLTLRFEQMVVDDESAKRAKNCVLQAGMKLKDPVMVNSKGCSKTVKHDKAKNRKCSKCFQPGHTKRTCPLYPPKDMQPNDLHCSVGGIGCVSTDDQPRTCSYNVLTPTVSMESGSPSSPTFMFETTCPWRHDISEGIDGHYDSSNIFGITY</sequence>
<gene>
    <name evidence="1" type="ORF">KPL71_021542</name>
</gene>
<accession>A0ACB8JFJ8</accession>
<dbReference type="EMBL" id="CM039176">
    <property type="protein sequence ID" value="KAH9716679.1"/>
    <property type="molecule type" value="Genomic_DNA"/>
</dbReference>
<dbReference type="Proteomes" id="UP000829398">
    <property type="component" value="Chromosome 7"/>
</dbReference>
<keyword evidence="2" id="KW-1185">Reference proteome</keyword>
<evidence type="ECO:0000313" key="1">
    <source>
        <dbReference type="EMBL" id="KAH9716679.1"/>
    </source>
</evidence>
<reference evidence="2" key="1">
    <citation type="journal article" date="2023" name="Hortic. Res.">
        <title>A chromosome-level phased genome enabling allele-level studies in sweet orange: a case study on citrus Huanglongbing tolerance.</title>
        <authorList>
            <person name="Wu B."/>
            <person name="Yu Q."/>
            <person name="Deng Z."/>
            <person name="Duan Y."/>
            <person name="Luo F."/>
            <person name="Gmitter F. Jr."/>
        </authorList>
    </citation>
    <scope>NUCLEOTIDE SEQUENCE [LARGE SCALE GENOMIC DNA]</scope>
    <source>
        <strain evidence="2">cv. Valencia</strain>
    </source>
</reference>
<organism evidence="1 2">
    <name type="scientific">Citrus sinensis</name>
    <name type="common">Sweet orange</name>
    <name type="synonym">Citrus aurantium var. sinensis</name>
    <dbReference type="NCBI Taxonomy" id="2711"/>
    <lineage>
        <taxon>Eukaryota</taxon>
        <taxon>Viridiplantae</taxon>
        <taxon>Streptophyta</taxon>
        <taxon>Embryophyta</taxon>
        <taxon>Tracheophyta</taxon>
        <taxon>Spermatophyta</taxon>
        <taxon>Magnoliopsida</taxon>
        <taxon>eudicotyledons</taxon>
        <taxon>Gunneridae</taxon>
        <taxon>Pentapetalae</taxon>
        <taxon>rosids</taxon>
        <taxon>malvids</taxon>
        <taxon>Sapindales</taxon>
        <taxon>Rutaceae</taxon>
        <taxon>Aurantioideae</taxon>
        <taxon>Citrus</taxon>
    </lineage>
</organism>
<proteinExistence type="predicted"/>
<name>A0ACB8JFJ8_CITSI</name>